<dbReference type="SMART" id="SM00388">
    <property type="entry name" value="HisKA"/>
    <property type="match status" value="1"/>
</dbReference>
<comment type="catalytic activity">
    <reaction evidence="1">
        <text>ATP + protein L-histidine = ADP + protein N-phospho-L-histidine.</text>
        <dbReference type="EC" id="2.7.13.3"/>
    </reaction>
</comment>
<dbReference type="Pfam" id="PF10069">
    <property type="entry name" value="DICT"/>
    <property type="match status" value="1"/>
</dbReference>
<proteinExistence type="predicted"/>
<sequence>MSTALTPEDSLFRLVDRVATHLEPVSVQSHGLKAILQSWLGFLAAQSEAAIIWTKLPRGRGWQELLSQYGHAQPRSHLYCLDRPRQEGGNRPQVAPPQLRLPLPDRRLWRGEYLLLFCLPSGSGVLLAQRHPPASQRGPQAGEATAAQRVELRVVSSLQPTVVSEVRAALQQMLYTCLQTYPDHVEWTDLLSHWETVCPPPASSTNLAWLDQFLCWQWQKQAQLGHQVSRYRRQAQSATDLSRQNESLMSQLQLREEFCHAIGQELRTPLANIKMALSLLTSSKLPPQQQQRYLTLISHECDRQSSVINGVLDLLQIEVNARQVTPAPSRLIETVPAVISTYQPLAEEKGIRLTCTITDDLPSLACPEAWLRQIMIHLVHNSIKYTPSGGEAWVAAQQRQADRVEVVIQDTGQGIAPNEVPKIFDHFYQGRQQPPDQPEGAGLGLTIVQQLLTHCGGTITVNSHPGKGTTFRVYFPTHEEPEQ</sequence>
<dbReference type="SMART" id="SM00387">
    <property type="entry name" value="HATPase_c"/>
    <property type="match status" value="1"/>
</dbReference>
<keyword evidence="5 8" id="KW-0418">Kinase</keyword>
<dbReference type="SUPFAM" id="SSF47384">
    <property type="entry name" value="Homodimeric domain of signal transducing histidine kinase"/>
    <property type="match status" value="1"/>
</dbReference>
<dbReference type="InterPro" id="IPR003594">
    <property type="entry name" value="HATPase_dom"/>
</dbReference>
<dbReference type="Pfam" id="PF00512">
    <property type="entry name" value="HisKA"/>
    <property type="match status" value="1"/>
</dbReference>
<keyword evidence="4" id="KW-0808">Transferase</keyword>
<evidence type="ECO:0000259" key="7">
    <source>
        <dbReference type="PROSITE" id="PS50109"/>
    </source>
</evidence>
<dbReference type="AlphaFoldDB" id="A0A1Z3HPQ7"/>
<dbReference type="Gene3D" id="3.30.565.10">
    <property type="entry name" value="Histidine kinase-like ATPase, C-terminal domain"/>
    <property type="match status" value="1"/>
</dbReference>
<dbReference type="SUPFAM" id="SSF55874">
    <property type="entry name" value="ATPase domain of HSP90 chaperone/DNA topoisomerase II/histidine kinase"/>
    <property type="match status" value="1"/>
</dbReference>
<reference evidence="8 9" key="1">
    <citation type="journal article" date="2016" name="Biochim. Biophys. Acta">
        <title>Characterization of red-shifted phycobilisomes isolated from the chlorophyll f-containing cyanobacterium Halomicronema hongdechloris.</title>
        <authorList>
            <person name="Li Y."/>
            <person name="Lin Y."/>
            <person name="Garvey C.J."/>
            <person name="Birch D."/>
            <person name="Corkery R.W."/>
            <person name="Loughlin P.C."/>
            <person name="Scheer H."/>
            <person name="Willows R.D."/>
            <person name="Chen M."/>
        </authorList>
    </citation>
    <scope>NUCLEOTIDE SEQUENCE [LARGE SCALE GENOMIC DNA]</scope>
    <source>
        <strain evidence="8 9">C2206</strain>
    </source>
</reference>
<name>A0A1Z3HPQ7_9CYAN</name>
<dbReference type="InterPro" id="IPR004358">
    <property type="entry name" value="Sig_transdc_His_kin-like_C"/>
</dbReference>
<dbReference type="CDD" id="cd00082">
    <property type="entry name" value="HisKA"/>
    <property type="match status" value="1"/>
</dbReference>
<keyword evidence="6" id="KW-0902">Two-component regulatory system</keyword>
<keyword evidence="3" id="KW-0597">Phosphoprotein</keyword>
<dbReference type="Gene3D" id="1.10.287.130">
    <property type="match status" value="1"/>
</dbReference>
<dbReference type="InterPro" id="IPR036097">
    <property type="entry name" value="HisK_dim/P_sf"/>
</dbReference>
<dbReference type="KEGG" id="hhg:XM38_032460"/>
<dbReference type="FunFam" id="3.30.565.10:FF:000006">
    <property type="entry name" value="Sensor histidine kinase WalK"/>
    <property type="match status" value="1"/>
</dbReference>
<evidence type="ECO:0000313" key="8">
    <source>
        <dbReference type="EMBL" id="ASC72290.1"/>
    </source>
</evidence>
<dbReference type="RefSeq" id="WP_080804895.1">
    <property type="nucleotide sequence ID" value="NZ_CP021983.2"/>
</dbReference>
<protein>
    <recommendedName>
        <fullName evidence="2">histidine kinase</fullName>
        <ecNumber evidence="2">2.7.13.3</ecNumber>
    </recommendedName>
</protein>
<dbReference type="Proteomes" id="UP000191901">
    <property type="component" value="Chromosome"/>
</dbReference>
<dbReference type="OrthoDB" id="476434at2"/>
<gene>
    <name evidence="8" type="ORF">XM38_032460</name>
</gene>
<evidence type="ECO:0000256" key="5">
    <source>
        <dbReference type="ARBA" id="ARBA00022777"/>
    </source>
</evidence>
<organism evidence="8 9">
    <name type="scientific">Halomicronema hongdechloris C2206</name>
    <dbReference type="NCBI Taxonomy" id="1641165"/>
    <lineage>
        <taxon>Bacteria</taxon>
        <taxon>Bacillati</taxon>
        <taxon>Cyanobacteriota</taxon>
        <taxon>Cyanophyceae</taxon>
        <taxon>Nodosilineales</taxon>
        <taxon>Nodosilineaceae</taxon>
        <taxon>Halomicronema</taxon>
    </lineage>
</organism>
<accession>A0A1Z3HPQ7</accession>
<evidence type="ECO:0000256" key="4">
    <source>
        <dbReference type="ARBA" id="ARBA00022679"/>
    </source>
</evidence>
<evidence type="ECO:0000313" key="9">
    <source>
        <dbReference type="Proteomes" id="UP000191901"/>
    </source>
</evidence>
<dbReference type="PANTHER" id="PTHR43547">
    <property type="entry name" value="TWO-COMPONENT HISTIDINE KINASE"/>
    <property type="match status" value="1"/>
</dbReference>
<dbReference type="PRINTS" id="PR00344">
    <property type="entry name" value="BCTRLSENSOR"/>
</dbReference>
<dbReference type="InterPro" id="IPR036890">
    <property type="entry name" value="HATPase_C_sf"/>
</dbReference>
<evidence type="ECO:0000256" key="1">
    <source>
        <dbReference type="ARBA" id="ARBA00000085"/>
    </source>
</evidence>
<evidence type="ECO:0000256" key="2">
    <source>
        <dbReference type="ARBA" id="ARBA00012438"/>
    </source>
</evidence>
<feature type="domain" description="Histidine kinase" evidence="7">
    <location>
        <begin position="261"/>
        <end position="479"/>
    </location>
</feature>
<dbReference type="STRING" id="1641165.XM38_00385"/>
<dbReference type="PROSITE" id="PS50109">
    <property type="entry name" value="HIS_KIN"/>
    <property type="match status" value="1"/>
</dbReference>
<keyword evidence="9" id="KW-1185">Reference proteome</keyword>
<dbReference type="Pfam" id="PF02518">
    <property type="entry name" value="HATPase_c"/>
    <property type="match status" value="1"/>
</dbReference>
<dbReference type="InterPro" id="IPR005467">
    <property type="entry name" value="His_kinase_dom"/>
</dbReference>
<evidence type="ECO:0000256" key="6">
    <source>
        <dbReference type="ARBA" id="ARBA00023012"/>
    </source>
</evidence>
<dbReference type="EMBL" id="CP021983">
    <property type="protein sequence ID" value="ASC72290.1"/>
    <property type="molecule type" value="Genomic_DNA"/>
</dbReference>
<dbReference type="InterPro" id="IPR019278">
    <property type="entry name" value="DICT_dom"/>
</dbReference>
<evidence type="ECO:0000256" key="3">
    <source>
        <dbReference type="ARBA" id="ARBA00022553"/>
    </source>
</evidence>
<dbReference type="EC" id="2.7.13.3" evidence="2"/>
<dbReference type="PANTHER" id="PTHR43547:SF2">
    <property type="entry name" value="HYBRID SIGNAL TRANSDUCTION HISTIDINE KINASE C"/>
    <property type="match status" value="1"/>
</dbReference>
<dbReference type="InterPro" id="IPR003661">
    <property type="entry name" value="HisK_dim/P_dom"/>
</dbReference>
<dbReference type="GO" id="GO:0000155">
    <property type="term" value="F:phosphorelay sensor kinase activity"/>
    <property type="evidence" value="ECO:0007669"/>
    <property type="project" value="InterPro"/>
</dbReference>